<dbReference type="Proteomes" id="UP000887226">
    <property type="component" value="Unassembled WGS sequence"/>
</dbReference>
<gene>
    <name evidence="2" type="ORF">BJ878DRAFT_576999</name>
</gene>
<protein>
    <submittedName>
        <fullName evidence="2">Uncharacterized protein</fullName>
    </submittedName>
</protein>
<dbReference type="OrthoDB" id="5339332at2759"/>
<sequence length="665" mass="72453">MTTETSHADTVHLAKPLSGINSPKTVQTAPDTGRRHSHPLHLISPDVWSTNASTASLVESDQSARGEHILDEGTVANRISALRQLNGVTKSKHRYAKSTGGTYNQPILVRSGGAPRSRVQKRDLVLVKTANGRPGSSKRMDAKLPPVEAFSFNGIMDEIRSGVAEDLERIAEICARSKYSLSNQYEVHMPPHGRTIPMDAAVGGPTLQAIASDAEQARPAVRSHRTGRRTKSTAYGTLETIISSSRSSDEDKSRKRPAALLAEEVRGRAKAQLETMAGKNKDVGEVAPVAGLGEIPVRHVRSKLATFASAVIDNAQSSKQATVSILASPTSLVSEPARPETSTVAPRETPTVEESPSSEANMSLFRTINSWIPWTRALPVSPSYRQRSGSIAEGSLRGLLAATELNGKGKPGVNSATATQQTFWWLTEFHEGQKIHLELPHSTPTFIAISNISAYDGTRATYPRYFPGHELTFGTCSESTEIEIKLDSCGPEILFCMNDFMYHQTCEAPGEDSNAKPDDEQSPNSSDHDSDKEVDVPLDNPTTLCSTLLGLCHLQWLRRPGSQIIGCRVLQEESVDIVEQLVFCFLETTANMKVVYKETFEADRQLRGIINDVVGTNAKELMDREELSDLVGKGGDLVKDVLKGTLIVRKPSNVIPTPKGPRLRW</sequence>
<feature type="region of interest" description="Disordered" evidence="1">
    <location>
        <begin position="330"/>
        <end position="359"/>
    </location>
</feature>
<feature type="compositionally biased region" description="Polar residues" evidence="1">
    <location>
        <begin position="19"/>
        <end position="30"/>
    </location>
</feature>
<dbReference type="EMBL" id="MU254021">
    <property type="protein sequence ID" value="KAG9242926.1"/>
    <property type="molecule type" value="Genomic_DNA"/>
</dbReference>
<feature type="region of interest" description="Disordered" evidence="1">
    <location>
        <begin position="212"/>
        <end position="259"/>
    </location>
</feature>
<dbReference type="AlphaFoldDB" id="A0A9P8CF38"/>
<feature type="compositionally biased region" description="Low complexity" evidence="1">
    <location>
        <begin position="348"/>
        <end position="359"/>
    </location>
</feature>
<feature type="region of interest" description="Disordered" evidence="1">
    <location>
        <begin position="16"/>
        <end position="36"/>
    </location>
</feature>
<comment type="caution">
    <text evidence="2">The sequence shown here is derived from an EMBL/GenBank/DDBJ whole genome shotgun (WGS) entry which is preliminary data.</text>
</comment>
<feature type="region of interest" description="Disordered" evidence="1">
    <location>
        <begin position="507"/>
        <end position="536"/>
    </location>
</feature>
<name>A0A9P8CF38_9HELO</name>
<feature type="compositionally biased region" description="Basic and acidic residues" evidence="1">
    <location>
        <begin position="526"/>
        <end position="535"/>
    </location>
</feature>
<evidence type="ECO:0000313" key="2">
    <source>
        <dbReference type="EMBL" id="KAG9242926.1"/>
    </source>
</evidence>
<accession>A0A9P8CF38</accession>
<evidence type="ECO:0000256" key="1">
    <source>
        <dbReference type="SAM" id="MobiDB-lite"/>
    </source>
</evidence>
<evidence type="ECO:0000313" key="3">
    <source>
        <dbReference type="Proteomes" id="UP000887226"/>
    </source>
</evidence>
<organism evidence="2 3">
    <name type="scientific">Calycina marina</name>
    <dbReference type="NCBI Taxonomy" id="1763456"/>
    <lineage>
        <taxon>Eukaryota</taxon>
        <taxon>Fungi</taxon>
        <taxon>Dikarya</taxon>
        <taxon>Ascomycota</taxon>
        <taxon>Pezizomycotina</taxon>
        <taxon>Leotiomycetes</taxon>
        <taxon>Helotiales</taxon>
        <taxon>Pezizellaceae</taxon>
        <taxon>Calycina</taxon>
    </lineage>
</organism>
<reference evidence="2" key="1">
    <citation type="journal article" date="2021" name="IMA Fungus">
        <title>Genomic characterization of three marine fungi, including Emericellopsis atlantica sp. nov. with signatures of a generalist lifestyle and marine biomass degradation.</title>
        <authorList>
            <person name="Hagestad O.C."/>
            <person name="Hou L."/>
            <person name="Andersen J.H."/>
            <person name="Hansen E.H."/>
            <person name="Altermark B."/>
            <person name="Li C."/>
            <person name="Kuhnert E."/>
            <person name="Cox R.J."/>
            <person name="Crous P.W."/>
            <person name="Spatafora J.W."/>
            <person name="Lail K."/>
            <person name="Amirebrahimi M."/>
            <person name="Lipzen A."/>
            <person name="Pangilinan J."/>
            <person name="Andreopoulos W."/>
            <person name="Hayes R.D."/>
            <person name="Ng V."/>
            <person name="Grigoriev I.V."/>
            <person name="Jackson S.A."/>
            <person name="Sutton T.D.S."/>
            <person name="Dobson A.D.W."/>
            <person name="Rama T."/>
        </authorList>
    </citation>
    <scope>NUCLEOTIDE SEQUENCE</scope>
    <source>
        <strain evidence="2">TRa3180A</strain>
    </source>
</reference>
<feature type="compositionally biased region" description="Basic residues" evidence="1">
    <location>
        <begin position="221"/>
        <end position="231"/>
    </location>
</feature>
<keyword evidence="3" id="KW-1185">Reference proteome</keyword>
<proteinExistence type="predicted"/>